<feature type="transmembrane region" description="Helical" evidence="1">
    <location>
        <begin position="16"/>
        <end position="45"/>
    </location>
</feature>
<dbReference type="OMA" id="TIACSIR"/>
<evidence type="ECO:0000313" key="3">
    <source>
        <dbReference type="Proteomes" id="UP000030653"/>
    </source>
</evidence>
<dbReference type="EMBL" id="JH795873">
    <property type="protein sequence ID" value="EJT98364.1"/>
    <property type="molecule type" value="Genomic_DNA"/>
</dbReference>
<keyword evidence="1" id="KW-0472">Membrane</keyword>
<reference evidence="2 3" key="1">
    <citation type="journal article" date="2012" name="Science">
        <title>The Paleozoic origin of enzymatic lignin decomposition reconstructed from 31 fungal genomes.</title>
        <authorList>
            <person name="Floudas D."/>
            <person name="Binder M."/>
            <person name="Riley R."/>
            <person name="Barry K."/>
            <person name="Blanchette R.A."/>
            <person name="Henrissat B."/>
            <person name="Martinez A.T."/>
            <person name="Otillar R."/>
            <person name="Spatafora J.W."/>
            <person name="Yadav J.S."/>
            <person name="Aerts A."/>
            <person name="Benoit I."/>
            <person name="Boyd A."/>
            <person name="Carlson A."/>
            <person name="Copeland A."/>
            <person name="Coutinho P.M."/>
            <person name="de Vries R.P."/>
            <person name="Ferreira P."/>
            <person name="Findley K."/>
            <person name="Foster B."/>
            <person name="Gaskell J."/>
            <person name="Glotzer D."/>
            <person name="Gorecki P."/>
            <person name="Heitman J."/>
            <person name="Hesse C."/>
            <person name="Hori C."/>
            <person name="Igarashi K."/>
            <person name="Jurgens J.A."/>
            <person name="Kallen N."/>
            <person name="Kersten P."/>
            <person name="Kohler A."/>
            <person name="Kuees U."/>
            <person name="Kumar T.K.A."/>
            <person name="Kuo A."/>
            <person name="LaButti K."/>
            <person name="Larrondo L.F."/>
            <person name="Lindquist E."/>
            <person name="Ling A."/>
            <person name="Lombard V."/>
            <person name="Lucas S."/>
            <person name="Lundell T."/>
            <person name="Martin R."/>
            <person name="McLaughlin D.J."/>
            <person name="Morgenstern I."/>
            <person name="Morin E."/>
            <person name="Murat C."/>
            <person name="Nagy L.G."/>
            <person name="Nolan M."/>
            <person name="Ohm R.A."/>
            <person name="Patyshakuliyeva A."/>
            <person name="Rokas A."/>
            <person name="Ruiz-Duenas F.J."/>
            <person name="Sabat G."/>
            <person name="Salamov A."/>
            <person name="Samejima M."/>
            <person name="Schmutz J."/>
            <person name="Slot J.C."/>
            <person name="St John F."/>
            <person name="Stenlid J."/>
            <person name="Sun H."/>
            <person name="Sun S."/>
            <person name="Syed K."/>
            <person name="Tsang A."/>
            <person name="Wiebenga A."/>
            <person name="Young D."/>
            <person name="Pisabarro A."/>
            <person name="Eastwood D.C."/>
            <person name="Martin F."/>
            <person name="Cullen D."/>
            <person name="Grigoriev I.V."/>
            <person name="Hibbett D.S."/>
        </authorList>
    </citation>
    <scope>NUCLEOTIDE SEQUENCE [LARGE SCALE GENOMIC DNA]</scope>
    <source>
        <strain evidence="2 3">DJM-731 SS1</strain>
    </source>
</reference>
<dbReference type="AlphaFoldDB" id="M5FSV0"/>
<dbReference type="GeneID" id="63692446"/>
<dbReference type="HOGENOM" id="CLU_044614_3_3_1"/>
<dbReference type="STRING" id="1858805.M5FSV0"/>
<evidence type="ECO:0000256" key="1">
    <source>
        <dbReference type="SAM" id="Phobius"/>
    </source>
</evidence>
<feature type="transmembrane region" description="Helical" evidence="1">
    <location>
        <begin position="96"/>
        <end position="117"/>
    </location>
</feature>
<proteinExistence type="predicted"/>
<evidence type="ECO:0000313" key="2">
    <source>
        <dbReference type="EMBL" id="EJT98364.1"/>
    </source>
</evidence>
<accession>M5FSV0</accession>
<gene>
    <name evidence="2" type="ORF">DACRYDRAFT_96555</name>
</gene>
<sequence length="270" mass="29723">MTLNIMWSRRNRGVNIFLSVASVLLFAITTTSIVLECNHILIGLLYTPGMGKDIYFENVGNPVQVAESSIALFVIIIGDGIMLYRVWMVWGRRWQFAAFNVLLWLGTIACSIRTVQLQAAYMGDQTNIGILIDEDNWTIATVVLSFSQTTVAMGLITYRIWTIDRASRQAKGDASLLPVIKIVVESGSVYMVFLLAYLVALVLQSPALLFLNQVTSPITSISFFLIMVRVGLSKQGTSHTTNPVPNPASSWAASSSIKNGCTAEMITEMN</sequence>
<dbReference type="Proteomes" id="UP000030653">
    <property type="component" value="Unassembled WGS sequence"/>
</dbReference>
<name>M5FSV0_DACPD</name>
<keyword evidence="3" id="KW-1185">Reference proteome</keyword>
<feature type="transmembrane region" description="Helical" evidence="1">
    <location>
        <begin position="182"/>
        <end position="203"/>
    </location>
</feature>
<organism evidence="2 3">
    <name type="scientific">Dacryopinax primogenitus (strain DJM 731)</name>
    <name type="common">Brown rot fungus</name>
    <dbReference type="NCBI Taxonomy" id="1858805"/>
    <lineage>
        <taxon>Eukaryota</taxon>
        <taxon>Fungi</taxon>
        <taxon>Dikarya</taxon>
        <taxon>Basidiomycota</taxon>
        <taxon>Agaricomycotina</taxon>
        <taxon>Dacrymycetes</taxon>
        <taxon>Dacrymycetales</taxon>
        <taxon>Dacrymycetaceae</taxon>
        <taxon>Dacryopinax</taxon>
    </lineage>
</organism>
<dbReference type="OrthoDB" id="2756618at2759"/>
<protein>
    <submittedName>
        <fullName evidence="2">Uncharacterized protein</fullName>
    </submittedName>
</protein>
<feature type="transmembrane region" description="Helical" evidence="1">
    <location>
        <begin position="209"/>
        <end position="228"/>
    </location>
</feature>
<dbReference type="RefSeq" id="XP_040625262.1">
    <property type="nucleotide sequence ID" value="XM_040777384.1"/>
</dbReference>
<feature type="transmembrane region" description="Helical" evidence="1">
    <location>
        <begin position="137"/>
        <end position="161"/>
    </location>
</feature>
<keyword evidence="1" id="KW-1133">Transmembrane helix</keyword>
<keyword evidence="1" id="KW-0812">Transmembrane</keyword>
<feature type="transmembrane region" description="Helical" evidence="1">
    <location>
        <begin position="65"/>
        <end position="84"/>
    </location>
</feature>